<proteinExistence type="predicted"/>
<protein>
    <submittedName>
        <fullName evidence="1">Uncharacterized protein</fullName>
    </submittedName>
</protein>
<dbReference type="CDD" id="cd00761">
    <property type="entry name" value="Glyco_tranf_GTA_type"/>
    <property type="match status" value="1"/>
</dbReference>
<dbReference type="Gene3D" id="3.90.550.10">
    <property type="entry name" value="Spore Coat Polysaccharide Biosynthesis Protein SpsA, Chain A"/>
    <property type="match status" value="1"/>
</dbReference>
<dbReference type="InterPro" id="IPR029044">
    <property type="entry name" value="Nucleotide-diphossugar_trans"/>
</dbReference>
<evidence type="ECO:0000313" key="2">
    <source>
        <dbReference type="Proteomes" id="UP000184287"/>
    </source>
</evidence>
<gene>
    <name evidence="1" type="ORF">SAMN04488522_104485</name>
</gene>
<evidence type="ECO:0000313" key="1">
    <source>
        <dbReference type="EMBL" id="SHG10393.1"/>
    </source>
</evidence>
<dbReference type="SUPFAM" id="SSF53448">
    <property type="entry name" value="Nucleotide-diphospho-sugar transferases"/>
    <property type="match status" value="1"/>
</dbReference>
<reference evidence="2" key="1">
    <citation type="submission" date="2016-11" db="EMBL/GenBank/DDBJ databases">
        <authorList>
            <person name="Varghese N."/>
            <person name="Submissions S."/>
        </authorList>
    </citation>
    <scope>NUCLEOTIDE SEQUENCE [LARGE SCALE GENOMIC DNA]</scope>
    <source>
        <strain evidence="2">DSM 16990</strain>
    </source>
</reference>
<dbReference type="STRING" id="288992.SAMN04488522_104485"/>
<dbReference type="AlphaFoldDB" id="A0A1M5H3C4"/>
<dbReference type="EMBL" id="FQUQ01000004">
    <property type="protein sequence ID" value="SHG10393.1"/>
    <property type="molecule type" value="Genomic_DNA"/>
</dbReference>
<keyword evidence="2" id="KW-1185">Reference proteome</keyword>
<accession>A0A1M5H3C4</accession>
<dbReference type="Proteomes" id="UP000184287">
    <property type="component" value="Unassembled WGS sequence"/>
</dbReference>
<sequence length="225" mass="26110">MRLSYPLISCICMTSYKSSIPQKTIDSFSLQNYLNKELVISYSKKDLQTKELIKKGLDIGIRILGVEQESNVNIWHQAVSRSHGDYICIWNPIDLHHPSRLSFQFNSMAGQNYDASILTRIILFDPKTGHSYLSIPHLWITTLLSKKSIFTEIKKNNIDDCTSLVGRLSSAHLLYEIDKNPFLYVYIPHHRIHQFCESPDFSSSKERPLTDKDQNKMFSADFWDF</sequence>
<name>A0A1M5H3C4_9SPHI</name>
<organism evidence="1 2">
    <name type="scientific">Pedobacter caeni</name>
    <dbReference type="NCBI Taxonomy" id="288992"/>
    <lineage>
        <taxon>Bacteria</taxon>
        <taxon>Pseudomonadati</taxon>
        <taxon>Bacteroidota</taxon>
        <taxon>Sphingobacteriia</taxon>
        <taxon>Sphingobacteriales</taxon>
        <taxon>Sphingobacteriaceae</taxon>
        <taxon>Pedobacter</taxon>
    </lineage>
</organism>